<dbReference type="Proteomes" id="UP000789390">
    <property type="component" value="Unassembled WGS sequence"/>
</dbReference>
<evidence type="ECO:0000313" key="3">
    <source>
        <dbReference type="Proteomes" id="UP000789390"/>
    </source>
</evidence>
<name>A0A8J2W065_9CRUS</name>
<dbReference type="EMBL" id="CAKKLH010000036">
    <property type="protein sequence ID" value="CAH0100448.1"/>
    <property type="molecule type" value="Genomic_DNA"/>
</dbReference>
<sequence length="313" mass="36030">MAALYSIQPRLNGYWGPPRLLQQPQTNGGDIANDSVIDSQNDSNDEETDDLHILVVQSQTKEEQLMTITAAYLCEKDSLSGHTLSCWKRSGLQGMTVLQKSCTLTFSLTHFLTDTFEKSGLTVPRGRRILWRISSWPLMHLLEEIRTLFQRASRMKEKRMVLVDEDDHSIHARQQFSRFPFLAKCQVEWDNSKQQTASYSNTALMVTVRGDLNLRWLMNHQVQFSTWGVSLLRLQPLVNLVSLESFVSNRNKSDVIFLMNPLLWMKNGLFLWPLEAVDQWLRFPAIDLFSLSLVCYTHGNPFSPLSWISTNSM</sequence>
<gene>
    <name evidence="2" type="ORF">DGAL_LOCUS2678</name>
</gene>
<reference evidence="2" key="1">
    <citation type="submission" date="2021-11" db="EMBL/GenBank/DDBJ databases">
        <authorList>
            <person name="Schell T."/>
        </authorList>
    </citation>
    <scope>NUCLEOTIDE SEQUENCE</scope>
    <source>
        <strain evidence="2">M5</strain>
    </source>
</reference>
<evidence type="ECO:0000256" key="1">
    <source>
        <dbReference type="SAM" id="MobiDB-lite"/>
    </source>
</evidence>
<comment type="caution">
    <text evidence="2">The sequence shown here is derived from an EMBL/GenBank/DDBJ whole genome shotgun (WGS) entry which is preliminary data.</text>
</comment>
<evidence type="ECO:0000313" key="2">
    <source>
        <dbReference type="EMBL" id="CAH0100448.1"/>
    </source>
</evidence>
<dbReference type="OrthoDB" id="6351323at2759"/>
<keyword evidence="3" id="KW-1185">Reference proteome</keyword>
<proteinExistence type="predicted"/>
<feature type="region of interest" description="Disordered" evidence="1">
    <location>
        <begin position="16"/>
        <end position="46"/>
    </location>
</feature>
<dbReference type="AlphaFoldDB" id="A0A8J2W065"/>
<accession>A0A8J2W065</accession>
<organism evidence="2 3">
    <name type="scientific">Daphnia galeata</name>
    <dbReference type="NCBI Taxonomy" id="27404"/>
    <lineage>
        <taxon>Eukaryota</taxon>
        <taxon>Metazoa</taxon>
        <taxon>Ecdysozoa</taxon>
        <taxon>Arthropoda</taxon>
        <taxon>Crustacea</taxon>
        <taxon>Branchiopoda</taxon>
        <taxon>Diplostraca</taxon>
        <taxon>Cladocera</taxon>
        <taxon>Anomopoda</taxon>
        <taxon>Daphniidae</taxon>
        <taxon>Daphnia</taxon>
    </lineage>
</organism>
<protein>
    <submittedName>
        <fullName evidence="2">Uncharacterized protein</fullName>
    </submittedName>
</protein>